<keyword evidence="2" id="KW-1185">Reference proteome</keyword>
<accession>A0ABS2BMZ4</accession>
<name>A0ABS2BMZ4_9NEIS</name>
<organism evidence="1 2">
    <name type="scientific">Jeongeupia naejangsanensis</name>
    <dbReference type="NCBI Taxonomy" id="613195"/>
    <lineage>
        <taxon>Bacteria</taxon>
        <taxon>Pseudomonadati</taxon>
        <taxon>Pseudomonadota</taxon>
        <taxon>Betaproteobacteria</taxon>
        <taxon>Neisseriales</taxon>
        <taxon>Chitinibacteraceae</taxon>
        <taxon>Jeongeupia</taxon>
    </lineage>
</organism>
<dbReference type="EMBL" id="JAESND010000007">
    <property type="protein sequence ID" value="MBM3117002.1"/>
    <property type="molecule type" value="Genomic_DNA"/>
</dbReference>
<proteinExistence type="predicted"/>
<evidence type="ECO:0000313" key="2">
    <source>
        <dbReference type="Proteomes" id="UP000809431"/>
    </source>
</evidence>
<sequence length="63" mass="7404">MKPSTELYLDTLYGAAIRKERALSSEDQAKGLLKKEAFLKIRQMRWAHEDRRLATAPQEVWEE</sequence>
<evidence type="ECO:0000313" key="1">
    <source>
        <dbReference type="EMBL" id="MBM3117002.1"/>
    </source>
</evidence>
<reference evidence="1 2" key="1">
    <citation type="submission" date="2021-01" db="EMBL/GenBank/DDBJ databases">
        <title>Draft Genome Sequence and Polyhydroxyalkanoate Biosynthetic Potential of Jeongeupia naejangsanensis Type Strain DSM 24253.</title>
        <authorList>
            <person name="Turrini P."/>
            <person name="Artuso I."/>
            <person name="Lugli G.A."/>
            <person name="Frangipani E."/>
            <person name="Ventura M."/>
            <person name="Visca P."/>
        </authorList>
    </citation>
    <scope>NUCLEOTIDE SEQUENCE [LARGE SCALE GENOMIC DNA]</scope>
    <source>
        <strain evidence="1 2">DSM 24253</strain>
    </source>
</reference>
<dbReference type="RefSeq" id="WP_203539228.1">
    <property type="nucleotide sequence ID" value="NZ_JAESND010000007.1"/>
</dbReference>
<protein>
    <submittedName>
        <fullName evidence="1">Uncharacterized protein</fullName>
    </submittedName>
</protein>
<gene>
    <name evidence="1" type="ORF">JMJ54_14295</name>
</gene>
<comment type="caution">
    <text evidence="1">The sequence shown here is derived from an EMBL/GenBank/DDBJ whole genome shotgun (WGS) entry which is preliminary data.</text>
</comment>
<dbReference type="Proteomes" id="UP000809431">
    <property type="component" value="Unassembled WGS sequence"/>
</dbReference>